<dbReference type="GO" id="GO:0016757">
    <property type="term" value="F:glycosyltransferase activity"/>
    <property type="evidence" value="ECO:0007669"/>
    <property type="project" value="InterPro"/>
</dbReference>
<reference evidence="4" key="1">
    <citation type="journal article" date="2014" name="Int. J. Syst. Evol. Microbiol.">
        <title>Complete genome sequence of Corynebacterium casei LMG S-19264T (=DSM 44701T), isolated from a smear-ripened cheese.</title>
        <authorList>
            <consortium name="US DOE Joint Genome Institute (JGI-PGF)"/>
            <person name="Walter F."/>
            <person name="Albersmeier A."/>
            <person name="Kalinowski J."/>
            <person name="Ruckert C."/>
        </authorList>
    </citation>
    <scope>NUCLEOTIDE SEQUENCE</scope>
    <source>
        <strain evidence="4">CGMCC 1.15388</strain>
    </source>
</reference>
<sequence>MTTLLWVEPDLGTISGGLRYNQQLRAALNTSGVQNPVLSLPGDWSAPLTADGPGLVAQVTSAAEEHDAGAVVIDGLIGSACPELFTPAEPTRILLVHLSAALAQELEGQQLEGAACPETPDPEVLRREELAVESADHVITASRWSAEQLRRRYGREEIIVALPGMELRPETPTGQTSSAQNPAVQNREAQTPAPADRPIPQLACVSAFLPVKNHRLLAPALEPLLDLPWELTLAGPHSRSDYGGEVIEELRHRLPGRVRSLGTLSPAEVAQLWQDTDLVLLPSAVETYGMVVAEACAAGVPSFIPSGTGAVEAAGEAGVVLDPQRPQEWTAALRQWLSSSEQRADLRERARRRRDSLPSWEQAAQQFRVLLPE</sequence>
<dbReference type="GO" id="GO:0009103">
    <property type="term" value="P:lipopolysaccharide biosynthetic process"/>
    <property type="evidence" value="ECO:0007669"/>
    <property type="project" value="TreeGrafter"/>
</dbReference>
<evidence type="ECO:0000256" key="1">
    <source>
        <dbReference type="ARBA" id="ARBA00022679"/>
    </source>
</evidence>
<evidence type="ECO:0000313" key="4">
    <source>
        <dbReference type="EMBL" id="GGE64091.1"/>
    </source>
</evidence>
<dbReference type="Proteomes" id="UP000633136">
    <property type="component" value="Unassembled WGS sequence"/>
</dbReference>
<evidence type="ECO:0000256" key="2">
    <source>
        <dbReference type="SAM" id="MobiDB-lite"/>
    </source>
</evidence>
<feature type="domain" description="Glycosyl transferase family 1" evidence="3">
    <location>
        <begin position="200"/>
        <end position="353"/>
    </location>
</feature>
<dbReference type="Gene3D" id="3.40.50.2000">
    <property type="entry name" value="Glycogen Phosphorylase B"/>
    <property type="match status" value="2"/>
</dbReference>
<name>A0A917AR38_9MICC</name>
<feature type="region of interest" description="Disordered" evidence="2">
    <location>
        <begin position="165"/>
        <end position="197"/>
    </location>
</feature>
<dbReference type="AlphaFoldDB" id="A0A917AR38"/>
<gene>
    <name evidence="4" type="ORF">GCM10011401_09000</name>
</gene>
<comment type="caution">
    <text evidence="4">The sequence shown here is derived from an EMBL/GenBank/DDBJ whole genome shotgun (WGS) entry which is preliminary data.</text>
</comment>
<dbReference type="CDD" id="cd03801">
    <property type="entry name" value="GT4_PimA-like"/>
    <property type="match status" value="1"/>
</dbReference>
<reference evidence="4" key="2">
    <citation type="submission" date="2020-09" db="EMBL/GenBank/DDBJ databases">
        <authorList>
            <person name="Sun Q."/>
            <person name="Zhou Y."/>
        </authorList>
    </citation>
    <scope>NUCLEOTIDE SEQUENCE</scope>
    <source>
        <strain evidence="4">CGMCC 1.15388</strain>
    </source>
</reference>
<protein>
    <recommendedName>
        <fullName evidence="3">Glycosyl transferase family 1 domain-containing protein</fullName>
    </recommendedName>
</protein>
<keyword evidence="5" id="KW-1185">Reference proteome</keyword>
<dbReference type="EMBL" id="BMIS01000003">
    <property type="protein sequence ID" value="GGE64091.1"/>
    <property type="molecule type" value="Genomic_DNA"/>
</dbReference>
<dbReference type="RefSeq" id="WP_188683128.1">
    <property type="nucleotide sequence ID" value="NZ_BMIS01000003.1"/>
</dbReference>
<organism evidence="4 5">
    <name type="scientific">Nesterenkonia cremea</name>
    <dbReference type="NCBI Taxonomy" id="1882340"/>
    <lineage>
        <taxon>Bacteria</taxon>
        <taxon>Bacillati</taxon>
        <taxon>Actinomycetota</taxon>
        <taxon>Actinomycetes</taxon>
        <taxon>Micrococcales</taxon>
        <taxon>Micrococcaceae</taxon>
        <taxon>Nesterenkonia</taxon>
    </lineage>
</organism>
<evidence type="ECO:0000259" key="3">
    <source>
        <dbReference type="Pfam" id="PF00534"/>
    </source>
</evidence>
<accession>A0A917AR38</accession>
<feature type="compositionally biased region" description="Polar residues" evidence="2">
    <location>
        <begin position="172"/>
        <end position="189"/>
    </location>
</feature>
<dbReference type="InterPro" id="IPR001296">
    <property type="entry name" value="Glyco_trans_1"/>
</dbReference>
<dbReference type="PANTHER" id="PTHR46401:SF2">
    <property type="entry name" value="GLYCOSYLTRANSFERASE WBBK-RELATED"/>
    <property type="match status" value="1"/>
</dbReference>
<keyword evidence="1" id="KW-0808">Transferase</keyword>
<dbReference type="SUPFAM" id="SSF53756">
    <property type="entry name" value="UDP-Glycosyltransferase/glycogen phosphorylase"/>
    <property type="match status" value="1"/>
</dbReference>
<dbReference type="Pfam" id="PF00534">
    <property type="entry name" value="Glycos_transf_1"/>
    <property type="match status" value="1"/>
</dbReference>
<dbReference type="PANTHER" id="PTHR46401">
    <property type="entry name" value="GLYCOSYLTRANSFERASE WBBK-RELATED"/>
    <property type="match status" value="1"/>
</dbReference>
<proteinExistence type="predicted"/>
<evidence type="ECO:0000313" key="5">
    <source>
        <dbReference type="Proteomes" id="UP000633136"/>
    </source>
</evidence>